<dbReference type="KEGG" id="mana:MAMMFC1_00892"/>
<dbReference type="InterPro" id="IPR012337">
    <property type="entry name" value="RNaseH-like_sf"/>
</dbReference>
<protein>
    <submittedName>
        <fullName evidence="2">30S ribosomal protein S1</fullName>
    </submittedName>
</protein>
<dbReference type="SUPFAM" id="SSF53098">
    <property type="entry name" value="Ribonuclease H-like"/>
    <property type="match status" value="1"/>
</dbReference>
<dbReference type="InterPro" id="IPR012340">
    <property type="entry name" value="NA-bd_OB-fold"/>
</dbReference>
<keyword evidence="2" id="KW-0687">Ribonucleoprotein</keyword>
<dbReference type="Gene3D" id="3.30.420.140">
    <property type="entry name" value="YqgF/RNase H-like domain"/>
    <property type="match status" value="1"/>
</dbReference>
<dbReference type="PANTHER" id="PTHR10724">
    <property type="entry name" value="30S RIBOSOMAL PROTEIN S1"/>
    <property type="match status" value="1"/>
</dbReference>
<proteinExistence type="predicted"/>
<dbReference type="Pfam" id="PF16921">
    <property type="entry name" value="Tex_YqgF"/>
    <property type="match status" value="1"/>
</dbReference>
<sequence>MFLSDIPNLIARELNIKPQQVTAAASLLDDGNTVPFIARYRKEATGELDEEKIRIIEERTQYLRNLVKRQEEILASIEAQGKLSPELSQAIQAAAKLQELEDLYLPYRPKKRTRTQIAREKGLEPLAELILAQEATEGDLPAIAAGYLNPEQDIESAAAAIAGAMDIIAETVSERADIRSLLRQQLWQTGEITAELAGGGEKSDNKENKENKEIKEFYMYKEYREPVKRMPPHRILAVNRGENKGILKVSLVAAHDTNIDLIARTVLKAPSIFTSTILDAIADSYKRLLFPALEREIRSLLTENAAKQAIRVFGLNLRQLLLQAPLAGYTVMGLDPGYRTGCKMAVVDPTGAMLATNILYITMSEAQQQQAAAKALEAIKKYGVNLIAIGNGTASYETEEFVAKLINENNLDLRYLIVNEAGASVYSASRLAKDELPDLDVSLRGAISIARRVQDPLAELVKIDPKSIGVGQYQHDVNQKELGGTLANVVESCVNHVGVELNTASPALLTYVAGINASIAKNIVAYRNENGRFINRRQLLKVPRLGPAAFTQCAGFLRIAVAENPLDNTPVHPESYSLAEAILNHLGFTTGDLQDKDRLATVQAKAPAADAAALAAGLDAGEPTVRDILAALAKPGRDPREDVPPPQTRKNIVKLSDIIPGTIVKGTVHNVTDFGAFVDIGIKINGLIHRSELSHKPFRHPIDVISVGDVIDCLVISVDEERQRIGLSLKQVKQA</sequence>
<dbReference type="Pfam" id="PF17674">
    <property type="entry name" value="HHH_9"/>
    <property type="match status" value="1"/>
</dbReference>
<keyword evidence="3" id="KW-1185">Reference proteome</keyword>
<dbReference type="PANTHER" id="PTHR10724:SF10">
    <property type="entry name" value="S1 RNA-BINDING DOMAIN-CONTAINING PROTEIN 1"/>
    <property type="match status" value="1"/>
</dbReference>
<dbReference type="SUPFAM" id="SSF47781">
    <property type="entry name" value="RuvA domain 2-like"/>
    <property type="match status" value="2"/>
</dbReference>
<dbReference type="Proteomes" id="UP000276437">
    <property type="component" value="Chromosome"/>
</dbReference>
<dbReference type="EMBL" id="AP018449">
    <property type="protein sequence ID" value="BBB90244.1"/>
    <property type="molecule type" value="Genomic_DNA"/>
</dbReference>
<dbReference type="InterPro" id="IPR003029">
    <property type="entry name" value="S1_domain"/>
</dbReference>
<dbReference type="GO" id="GO:0005737">
    <property type="term" value="C:cytoplasm"/>
    <property type="evidence" value="ECO:0007669"/>
    <property type="project" value="UniProtKB-ARBA"/>
</dbReference>
<evidence type="ECO:0000313" key="3">
    <source>
        <dbReference type="Proteomes" id="UP000276437"/>
    </source>
</evidence>
<reference evidence="2 3" key="1">
    <citation type="journal article" date="2018" name="Int. J. Syst. Evol. Microbiol.">
        <title>Methylomusa anaerophila gen. nov., sp. nov., an anaerobic methanol-utilizing bacterium isolated from a microbial fuel cell.</title>
        <authorList>
            <person name="Amano N."/>
            <person name="Yamamuro A."/>
            <person name="Miyahara M."/>
            <person name="Kouzuma A."/>
            <person name="Abe T."/>
            <person name="Watanabe K."/>
        </authorList>
    </citation>
    <scope>NUCLEOTIDE SEQUENCE [LARGE SCALE GENOMIC DNA]</scope>
    <source>
        <strain evidence="2 3">MMFC1</strain>
    </source>
</reference>
<gene>
    <name evidence="2" type="primary">rps1</name>
    <name evidence="2" type="ORF">MAMMFC1_00892</name>
</gene>
<dbReference type="Pfam" id="PF22706">
    <property type="entry name" value="Tex_central_region"/>
    <property type="match status" value="1"/>
</dbReference>
<dbReference type="FunFam" id="1.10.10.650:FF:000001">
    <property type="entry name" value="S1 RNA-binding domain 1"/>
    <property type="match status" value="1"/>
</dbReference>
<dbReference type="InterPro" id="IPR006641">
    <property type="entry name" value="YqgF/RNaseH-like_dom"/>
</dbReference>
<dbReference type="FunFam" id="2.40.50.140:FF:000051">
    <property type="entry name" value="RNA-binding transcriptional accessory protein"/>
    <property type="match status" value="1"/>
</dbReference>
<dbReference type="SMART" id="SM00316">
    <property type="entry name" value="S1"/>
    <property type="match status" value="1"/>
</dbReference>
<accession>A0A348AGP6</accession>
<dbReference type="Gene3D" id="1.10.150.310">
    <property type="entry name" value="Tex RuvX-like domain-like"/>
    <property type="match status" value="1"/>
</dbReference>
<dbReference type="Gene3D" id="1.10.10.650">
    <property type="entry name" value="RuvA domain 2-like"/>
    <property type="match status" value="1"/>
</dbReference>
<dbReference type="GO" id="GO:0003735">
    <property type="term" value="F:structural constituent of ribosome"/>
    <property type="evidence" value="ECO:0007669"/>
    <property type="project" value="TreeGrafter"/>
</dbReference>
<dbReference type="Gene3D" id="1.10.3500.10">
    <property type="entry name" value="Tex N-terminal region-like"/>
    <property type="match status" value="1"/>
</dbReference>
<dbReference type="GO" id="GO:0005840">
    <property type="term" value="C:ribosome"/>
    <property type="evidence" value="ECO:0007669"/>
    <property type="project" value="UniProtKB-KW"/>
</dbReference>
<dbReference type="FunFam" id="3.30.420.140:FF:000001">
    <property type="entry name" value="RNA-binding transcriptional accessory protein"/>
    <property type="match status" value="1"/>
</dbReference>
<dbReference type="InterPro" id="IPR037027">
    <property type="entry name" value="YqgF/RNaseH-like_dom_sf"/>
</dbReference>
<organism evidence="2 3">
    <name type="scientific">Methylomusa anaerophila</name>
    <dbReference type="NCBI Taxonomy" id="1930071"/>
    <lineage>
        <taxon>Bacteria</taxon>
        <taxon>Bacillati</taxon>
        <taxon>Bacillota</taxon>
        <taxon>Negativicutes</taxon>
        <taxon>Selenomonadales</taxon>
        <taxon>Sporomusaceae</taxon>
        <taxon>Methylomusa</taxon>
    </lineage>
</organism>
<dbReference type="GO" id="GO:0006412">
    <property type="term" value="P:translation"/>
    <property type="evidence" value="ECO:0007669"/>
    <property type="project" value="TreeGrafter"/>
</dbReference>
<dbReference type="InterPro" id="IPR023319">
    <property type="entry name" value="Tex-like_HTH_dom_sf"/>
</dbReference>
<dbReference type="PROSITE" id="PS50126">
    <property type="entry name" value="S1"/>
    <property type="match status" value="1"/>
</dbReference>
<dbReference type="OrthoDB" id="9804714at2"/>
<dbReference type="Gene3D" id="2.40.50.140">
    <property type="entry name" value="Nucleic acid-binding proteins"/>
    <property type="match status" value="1"/>
</dbReference>
<evidence type="ECO:0000259" key="1">
    <source>
        <dbReference type="PROSITE" id="PS50126"/>
    </source>
</evidence>
<dbReference type="SUPFAM" id="SSF158832">
    <property type="entry name" value="Tex N-terminal region-like"/>
    <property type="match status" value="1"/>
</dbReference>
<dbReference type="GO" id="GO:0006139">
    <property type="term" value="P:nucleobase-containing compound metabolic process"/>
    <property type="evidence" value="ECO:0007669"/>
    <property type="project" value="InterPro"/>
</dbReference>
<dbReference type="Pfam" id="PF00575">
    <property type="entry name" value="S1"/>
    <property type="match status" value="1"/>
</dbReference>
<dbReference type="AlphaFoldDB" id="A0A348AGP6"/>
<dbReference type="GO" id="GO:0003729">
    <property type="term" value="F:mRNA binding"/>
    <property type="evidence" value="ECO:0007669"/>
    <property type="project" value="TreeGrafter"/>
</dbReference>
<dbReference type="RefSeq" id="WP_126306824.1">
    <property type="nucleotide sequence ID" value="NZ_AP018449.1"/>
</dbReference>
<feature type="domain" description="S1 motif" evidence="1">
    <location>
        <begin position="661"/>
        <end position="730"/>
    </location>
</feature>
<dbReference type="InterPro" id="IPR018974">
    <property type="entry name" value="Tex-like_N"/>
</dbReference>
<dbReference type="InterPro" id="IPR010994">
    <property type="entry name" value="RuvA_2-like"/>
</dbReference>
<dbReference type="InterPro" id="IPR023323">
    <property type="entry name" value="Tex-like_dom_sf"/>
</dbReference>
<dbReference type="InterPro" id="IPR055179">
    <property type="entry name" value="Tex-like_central_region"/>
</dbReference>
<dbReference type="SMART" id="SM00732">
    <property type="entry name" value="YqgFc"/>
    <property type="match status" value="1"/>
</dbReference>
<evidence type="ECO:0000313" key="2">
    <source>
        <dbReference type="EMBL" id="BBB90244.1"/>
    </source>
</evidence>
<dbReference type="InterPro" id="IPR032639">
    <property type="entry name" value="Tex_YqgF"/>
</dbReference>
<dbReference type="Pfam" id="PF12836">
    <property type="entry name" value="HHH_3"/>
    <property type="match status" value="1"/>
</dbReference>
<name>A0A348AGP6_9FIRM</name>
<dbReference type="CDD" id="cd05685">
    <property type="entry name" value="S1_Tex"/>
    <property type="match status" value="1"/>
</dbReference>
<dbReference type="InterPro" id="IPR050437">
    <property type="entry name" value="Ribos_protein_bS1-like"/>
</dbReference>
<keyword evidence="2" id="KW-0689">Ribosomal protein</keyword>
<dbReference type="FunFam" id="1.10.150.310:FF:000001">
    <property type="entry name" value="RNA-binding transcriptional accessory protein"/>
    <property type="match status" value="1"/>
</dbReference>
<dbReference type="InterPro" id="IPR044146">
    <property type="entry name" value="S1_Tex"/>
</dbReference>
<dbReference type="SUPFAM" id="SSF50249">
    <property type="entry name" value="Nucleic acid-binding proteins"/>
    <property type="match status" value="1"/>
</dbReference>
<dbReference type="InterPro" id="IPR041692">
    <property type="entry name" value="HHH_9"/>
</dbReference>
<dbReference type="Pfam" id="PF09371">
    <property type="entry name" value="Tex_N"/>
    <property type="match status" value="1"/>
</dbReference>